<reference evidence="2 3" key="1">
    <citation type="submission" date="2013-05" db="EMBL/GenBank/DDBJ databases">
        <title>Draft genome sequence of Rubidibacter lacunae KORDI 51-2.</title>
        <authorList>
            <person name="Choi D.H."/>
            <person name="Noh J.H."/>
            <person name="Kwon K.-K."/>
            <person name="Lee J.-H."/>
            <person name="Ryu J.-Y."/>
        </authorList>
    </citation>
    <scope>NUCLEOTIDE SEQUENCE [LARGE SCALE GENOMIC DNA]</scope>
    <source>
        <strain evidence="2 3">KORDI 51-2</strain>
    </source>
</reference>
<dbReference type="AlphaFoldDB" id="U5DH65"/>
<keyword evidence="3" id="KW-1185">Reference proteome</keyword>
<evidence type="ECO:0000313" key="2">
    <source>
        <dbReference type="EMBL" id="ERN40941.1"/>
    </source>
</evidence>
<gene>
    <name evidence="2" type="ORF">KR51_00025000</name>
</gene>
<keyword evidence="1" id="KW-0812">Transmembrane</keyword>
<feature type="transmembrane region" description="Helical" evidence="1">
    <location>
        <begin position="20"/>
        <end position="39"/>
    </location>
</feature>
<dbReference type="Pfam" id="PF14110">
    <property type="entry name" value="DUF4282"/>
    <property type="match status" value="1"/>
</dbReference>
<name>U5DH65_9CHRO</name>
<dbReference type="Proteomes" id="UP000016960">
    <property type="component" value="Unassembled WGS sequence"/>
</dbReference>
<keyword evidence="1" id="KW-0472">Membrane</keyword>
<evidence type="ECO:0000256" key="1">
    <source>
        <dbReference type="SAM" id="Phobius"/>
    </source>
</evidence>
<evidence type="ECO:0008006" key="4">
    <source>
        <dbReference type="Google" id="ProtNLM"/>
    </source>
</evidence>
<proteinExistence type="predicted"/>
<dbReference type="InterPro" id="IPR025557">
    <property type="entry name" value="DUF4282"/>
</dbReference>
<dbReference type="InParanoid" id="U5DH65"/>
<evidence type="ECO:0000313" key="3">
    <source>
        <dbReference type="Proteomes" id="UP000016960"/>
    </source>
</evidence>
<dbReference type="RefSeq" id="WP_022607797.1">
    <property type="nucleotide sequence ID" value="NZ_ASSJ01000062.1"/>
</dbReference>
<sequence>MNALWDFSFKNFFAPKFIGLLYAIGLGLIGLFSLLFLGLGFRSGILAGLLSLILTPVFALLEIIFLRIFLESMIAVIRVAEESIKIAASVKETAENTKTVTQGNEGF</sequence>
<keyword evidence="1" id="KW-1133">Transmembrane helix</keyword>
<feature type="transmembrane region" description="Helical" evidence="1">
    <location>
        <begin position="45"/>
        <end position="70"/>
    </location>
</feature>
<protein>
    <recommendedName>
        <fullName evidence="4">DUF4282 domain-containing protein</fullName>
    </recommendedName>
</protein>
<comment type="caution">
    <text evidence="2">The sequence shown here is derived from an EMBL/GenBank/DDBJ whole genome shotgun (WGS) entry which is preliminary data.</text>
</comment>
<accession>U5DH65</accession>
<dbReference type="EMBL" id="ASSJ01000062">
    <property type="protein sequence ID" value="ERN40941.1"/>
    <property type="molecule type" value="Genomic_DNA"/>
</dbReference>
<dbReference type="eggNOG" id="COG5164">
    <property type="taxonomic scope" value="Bacteria"/>
</dbReference>
<organism evidence="2 3">
    <name type="scientific">Rubidibacter lacunae KORDI 51-2</name>
    <dbReference type="NCBI Taxonomy" id="582515"/>
    <lineage>
        <taxon>Bacteria</taxon>
        <taxon>Bacillati</taxon>
        <taxon>Cyanobacteriota</taxon>
        <taxon>Cyanophyceae</taxon>
        <taxon>Oscillatoriophycideae</taxon>
        <taxon>Chroococcales</taxon>
        <taxon>Aphanothecaceae</taxon>
        <taxon>Rubidibacter</taxon>
    </lineage>
</organism>